<accession>A0A923HUK2</accession>
<keyword evidence="3" id="KW-1185">Reference proteome</keyword>
<sequence length="145" mass="16553">MPIDIILDESKKRLQELFEQSKGFDCEVFLEKSGKELFLLLAARFDHDLRQGGFAQFFYNMNGNFLADVEDMLIQFNAIVAHEFYVQAVKACIANKKDYEAFLQSDYVSENALKNDLHAISLDYLACHVDFSFEVRDAICGSSAD</sequence>
<feature type="domain" description="DNA mimic protein DMP19 C-terminal" evidence="1">
    <location>
        <begin position="36"/>
        <end position="124"/>
    </location>
</feature>
<dbReference type="RefSeq" id="WP_186917528.1">
    <property type="nucleotide sequence ID" value="NZ_JACOFZ010000008.1"/>
</dbReference>
<dbReference type="Proteomes" id="UP000627446">
    <property type="component" value="Unassembled WGS sequence"/>
</dbReference>
<evidence type="ECO:0000259" key="1">
    <source>
        <dbReference type="Pfam" id="PF14300"/>
    </source>
</evidence>
<dbReference type="EMBL" id="JACOFZ010000008">
    <property type="protein sequence ID" value="MBC3882907.1"/>
    <property type="molecule type" value="Genomic_DNA"/>
</dbReference>
<evidence type="ECO:0000313" key="3">
    <source>
        <dbReference type="Proteomes" id="UP000627446"/>
    </source>
</evidence>
<gene>
    <name evidence="2" type="ORF">H8K36_16060</name>
</gene>
<reference evidence="2" key="1">
    <citation type="submission" date="2020-08" db="EMBL/GenBank/DDBJ databases">
        <title>Novel species isolated from subtropical streams in China.</title>
        <authorList>
            <person name="Lu H."/>
        </authorList>
    </citation>
    <scope>NUCLEOTIDE SEQUENCE</scope>
    <source>
        <strain evidence="2">LX22W</strain>
    </source>
</reference>
<dbReference type="Gene3D" id="1.20.1420.60">
    <property type="match status" value="1"/>
</dbReference>
<name>A0A923HUK2_9BURK</name>
<comment type="caution">
    <text evidence="2">The sequence shown here is derived from an EMBL/GenBank/DDBJ whole genome shotgun (WGS) entry which is preliminary data.</text>
</comment>
<organism evidence="2 3">
    <name type="scientific">Undibacterium nitidum</name>
    <dbReference type="NCBI Taxonomy" id="2762298"/>
    <lineage>
        <taxon>Bacteria</taxon>
        <taxon>Pseudomonadati</taxon>
        <taxon>Pseudomonadota</taxon>
        <taxon>Betaproteobacteria</taxon>
        <taxon>Burkholderiales</taxon>
        <taxon>Oxalobacteraceae</taxon>
        <taxon>Undibacterium</taxon>
    </lineage>
</organism>
<dbReference type="AlphaFoldDB" id="A0A923HUK2"/>
<protein>
    <submittedName>
        <fullName evidence="2">DUF4375 domain-containing protein</fullName>
    </submittedName>
</protein>
<evidence type="ECO:0000313" key="2">
    <source>
        <dbReference type="EMBL" id="MBC3882907.1"/>
    </source>
</evidence>
<proteinExistence type="predicted"/>
<dbReference type="InterPro" id="IPR025402">
    <property type="entry name" value="DMP19_C"/>
</dbReference>
<dbReference type="Pfam" id="PF14300">
    <property type="entry name" value="DMP19"/>
    <property type="match status" value="1"/>
</dbReference>